<feature type="compositionally biased region" description="Polar residues" evidence="2">
    <location>
        <begin position="8"/>
        <end position="17"/>
    </location>
</feature>
<keyword evidence="4" id="KW-1185">Reference proteome</keyword>
<feature type="compositionally biased region" description="Basic and acidic residues" evidence="2">
    <location>
        <begin position="29"/>
        <end position="38"/>
    </location>
</feature>
<proteinExistence type="predicted"/>
<accession>A0A9P5YVF0</accession>
<keyword evidence="1" id="KW-0175">Coiled coil</keyword>
<reference evidence="3" key="1">
    <citation type="submission" date="2020-11" db="EMBL/GenBank/DDBJ databases">
        <authorList>
            <consortium name="DOE Joint Genome Institute"/>
            <person name="Ahrendt S."/>
            <person name="Riley R."/>
            <person name="Andreopoulos W."/>
            <person name="Labutti K."/>
            <person name="Pangilinan J."/>
            <person name="Ruiz-Duenas F.J."/>
            <person name="Barrasa J.M."/>
            <person name="Sanchez-Garcia M."/>
            <person name="Camarero S."/>
            <person name="Miyauchi S."/>
            <person name="Serrano A."/>
            <person name="Linde D."/>
            <person name="Babiker R."/>
            <person name="Drula E."/>
            <person name="Ayuso-Fernandez I."/>
            <person name="Pacheco R."/>
            <person name="Padilla G."/>
            <person name="Ferreira P."/>
            <person name="Barriuso J."/>
            <person name="Kellner H."/>
            <person name="Castanera R."/>
            <person name="Alfaro M."/>
            <person name="Ramirez L."/>
            <person name="Pisabarro A.G."/>
            <person name="Kuo A."/>
            <person name="Tritt A."/>
            <person name="Lipzen A."/>
            <person name="He G."/>
            <person name="Yan M."/>
            <person name="Ng V."/>
            <person name="Cullen D."/>
            <person name="Martin F."/>
            <person name="Rosso M.-N."/>
            <person name="Henrissat B."/>
            <person name="Hibbett D."/>
            <person name="Martinez A.T."/>
            <person name="Grigoriev I.V."/>
        </authorList>
    </citation>
    <scope>NUCLEOTIDE SEQUENCE</scope>
    <source>
        <strain evidence="3">CIRM-BRFM 674</strain>
    </source>
</reference>
<evidence type="ECO:0000313" key="4">
    <source>
        <dbReference type="Proteomes" id="UP000807469"/>
    </source>
</evidence>
<feature type="region of interest" description="Disordered" evidence="2">
    <location>
        <begin position="1"/>
        <end position="69"/>
    </location>
</feature>
<dbReference type="Proteomes" id="UP000807469">
    <property type="component" value="Unassembled WGS sequence"/>
</dbReference>
<feature type="coiled-coil region" evidence="1">
    <location>
        <begin position="102"/>
        <end position="129"/>
    </location>
</feature>
<protein>
    <submittedName>
        <fullName evidence="3">Uncharacterized protein</fullName>
    </submittedName>
</protein>
<name>A0A9P5YVF0_9AGAR</name>
<sequence length="257" mass="30225">MAGAPDNIQETVTTAENGNGKRKAVSAREVSKSRSDSPRHKHRRMNESSDSSDADDLSNSTRNEIDNKEMLQREVQLKISLDDLHDVSIRLVESMKSRRANEANFEDQKREYEKSARRFRKERRAFEKKKQPFEEEEQRYEERKRYYEEKDDVFETAKQLLAARTHAAGESLNEEACHLLAFLRPDRRTMGALQPFFWAFDDFYHAQRDLPEEYRFEGEEAEDFDLFRVWIVDHMPDHTLNAPAKVVKGRISASKYT</sequence>
<dbReference type="AlphaFoldDB" id="A0A9P5YVF0"/>
<organism evidence="3 4">
    <name type="scientific">Pholiota conissans</name>
    <dbReference type="NCBI Taxonomy" id="109636"/>
    <lineage>
        <taxon>Eukaryota</taxon>
        <taxon>Fungi</taxon>
        <taxon>Dikarya</taxon>
        <taxon>Basidiomycota</taxon>
        <taxon>Agaricomycotina</taxon>
        <taxon>Agaricomycetes</taxon>
        <taxon>Agaricomycetidae</taxon>
        <taxon>Agaricales</taxon>
        <taxon>Agaricineae</taxon>
        <taxon>Strophariaceae</taxon>
        <taxon>Pholiota</taxon>
    </lineage>
</organism>
<evidence type="ECO:0000313" key="3">
    <source>
        <dbReference type="EMBL" id="KAF9476462.1"/>
    </source>
</evidence>
<evidence type="ECO:0000256" key="2">
    <source>
        <dbReference type="SAM" id="MobiDB-lite"/>
    </source>
</evidence>
<comment type="caution">
    <text evidence="3">The sequence shown here is derived from an EMBL/GenBank/DDBJ whole genome shotgun (WGS) entry which is preliminary data.</text>
</comment>
<dbReference type="EMBL" id="MU155293">
    <property type="protein sequence ID" value="KAF9476462.1"/>
    <property type="molecule type" value="Genomic_DNA"/>
</dbReference>
<evidence type="ECO:0000256" key="1">
    <source>
        <dbReference type="SAM" id="Coils"/>
    </source>
</evidence>
<gene>
    <name evidence="3" type="ORF">BDN70DRAFT_882357</name>
</gene>